<proteinExistence type="predicted"/>
<comment type="caution">
    <text evidence="7">The sequence shown here is derived from an EMBL/GenBank/DDBJ whole genome shotgun (WGS) entry which is preliminary data.</text>
</comment>
<dbReference type="InterPro" id="IPR002938">
    <property type="entry name" value="FAD-bd"/>
</dbReference>
<evidence type="ECO:0000256" key="4">
    <source>
        <dbReference type="ARBA" id="ARBA00023002"/>
    </source>
</evidence>
<evidence type="ECO:0000256" key="3">
    <source>
        <dbReference type="ARBA" id="ARBA00022827"/>
    </source>
</evidence>
<keyword evidence="2" id="KW-0285">Flavoprotein</keyword>
<name>A0A5R9FPZ5_9ACTN</name>
<evidence type="ECO:0000313" key="8">
    <source>
        <dbReference type="Proteomes" id="UP000305906"/>
    </source>
</evidence>
<keyword evidence="8" id="KW-1185">Reference proteome</keyword>
<dbReference type="PANTHER" id="PTHR13789:SF318">
    <property type="entry name" value="GERANYLGERANYL DIPHOSPHATE REDUCTASE"/>
    <property type="match status" value="1"/>
</dbReference>
<dbReference type="PANTHER" id="PTHR13789">
    <property type="entry name" value="MONOOXYGENASE"/>
    <property type="match status" value="1"/>
</dbReference>
<comment type="cofactor">
    <cofactor evidence="1">
        <name>FAD</name>
        <dbReference type="ChEBI" id="CHEBI:57692"/>
    </cofactor>
</comment>
<dbReference type="InterPro" id="IPR050493">
    <property type="entry name" value="FAD-dep_Monooxygenase_BioMet"/>
</dbReference>
<accession>A0A5R9FPZ5</accession>
<evidence type="ECO:0000313" key="7">
    <source>
        <dbReference type="EMBL" id="TLS44709.1"/>
    </source>
</evidence>
<dbReference type="Pfam" id="PF01494">
    <property type="entry name" value="FAD_binding_3"/>
    <property type="match status" value="1"/>
</dbReference>
<feature type="domain" description="FAD-binding" evidence="6">
    <location>
        <begin position="3"/>
        <end position="339"/>
    </location>
</feature>
<dbReference type="GO" id="GO:0004497">
    <property type="term" value="F:monooxygenase activity"/>
    <property type="evidence" value="ECO:0007669"/>
    <property type="project" value="UniProtKB-KW"/>
</dbReference>
<evidence type="ECO:0000256" key="1">
    <source>
        <dbReference type="ARBA" id="ARBA00001974"/>
    </source>
</evidence>
<dbReference type="SUPFAM" id="SSF54373">
    <property type="entry name" value="FAD-linked reductases, C-terminal domain"/>
    <property type="match status" value="1"/>
</dbReference>
<dbReference type="PRINTS" id="PR00420">
    <property type="entry name" value="RNGMNOXGNASE"/>
</dbReference>
<dbReference type="Gene3D" id="3.50.50.60">
    <property type="entry name" value="FAD/NAD(P)-binding domain"/>
    <property type="match status" value="1"/>
</dbReference>
<evidence type="ECO:0000256" key="2">
    <source>
        <dbReference type="ARBA" id="ARBA00022630"/>
    </source>
</evidence>
<reference evidence="7 8" key="1">
    <citation type="submission" date="2019-05" db="EMBL/GenBank/DDBJ databases">
        <title>Streptomyces sp. NEAU-C151, a novel actinomycete isolated from soil.</title>
        <authorList>
            <person name="Han L."/>
            <person name="Jiang H."/>
        </authorList>
    </citation>
    <scope>NUCLEOTIDE SEQUENCE [LARGE SCALE GENOMIC DNA]</scope>
    <source>
        <strain evidence="7 8">NEAU-C151</strain>
    </source>
</reference>
<protein>
    <submittedName>
        <fullName evidence="7">Salicylate 1-monooxygenase</fullName>
    </submittedName>
</protein>
<keyword evidence="3" id="KW-0274">FAD</keyword>
<dbReference type="SUPFAM" id="SSF51905">
    <property type="entry name" value="FAD/NAD(P)-binding domain"/>
    <property type="match status" value="1"/>
</dbReference>
<organism evidence="7 8">
    <name type="scientific">Streptomyces montanus</name>
    <dbReference type="NCBI Taxonomy" id="2580423"/>
    <lineage>
        <taxon>Bacteria</taxon>
        <taxon>Bacillati</taxon>
        <taxon>Actinomycetota</taxon>
        <taxon>Actinomycetes</taxon>
        <taxon>Kitasatosporales</taxon>
        <taxon>Streptomycetaceae</taxon>
        <taxon>Streptomyces</taxon>
    </lineage>
</organism>
<sequence>MRIAVVGGGIGGLTLAAALRAAGVSCVVFEQTREFAEIGAGVQLAPNAVRPLRRLGLGDALRERAVRIEAIEFQSWKGALIARTELGAECEQLFGAPYYSVHRAHLHDALRALTGPGELRPGHRLVRAEELQDRVRLVFQDKTLHEADVVVGADGIHSVVRDELVQDTPVFSGLSAFRGLVPAERLSPAARRPRVRLWLGPGGHFVCYPVSGGKLISFAAISSLNAPLTESWSATADPATVRGAFDGWHGAVRDILQAADEVRHWALHDREPLHTWSTDRLTLLGDAAHPMLPFMAQGANQAIEDAMDLAACLAEARPETAPAALRRYQSLRVPRTAAIQSGSRGNAAGMHLADGEEQHARDQAMRRSAALHHRAWLYSYDTEDMRRPHVFPPTPGSPGKLTL</sequence>
<evidence type="ECO:0000259" key="6">
    <source>
        <dbReference type="Pfam" id="PF01494"/>
    </source>
</evidence>
<dbReference type="InterPro" id="IPR036188">
    <property type="entry name" value="FAD/NAD-bd_sf"/>
</dbReference>
<dbReference type="AlphaFoldDB" id="A0A5R9FPZ5"/>
<keyword evidence="4" id="KW-0560">Oxidoreductase</keyword>
<keyword evidence="5 7" id="KW-0503">Monooxygenase</keyword>
<evidence type="ECO:0000256" key="5">
    <source>
        <dbReference type="ARBA" id="ARBA00023033"/>
    </source>
</evidence>
<dbReference type="GO" id="GO:0071949">
    <property type="term" value="F:FAD binding"/>
    <property type="evidence" value="ECO:0007669"/>
    <property type="project" value="InterPro"/>
</dbReference>
<dbReference type="EMBL" id="VBZC01000019">
    <property type="protein sequence ID" value="TLS44709.1"/>
    <property type="molecule type" value="Genomic_DNA"/>
</dbReference>
<gene>
    <name evidence="7" type="ORF">FE633_18725</name>
</gene>
<dbReference type="Proteomes" id="UP000305906">
    <property type="component" value="Unassembled WGS sequence"/>
</dbReference>